<name>A0A382EQA2_9ZZZZ</name>
<dbReference type="EMBL" id="UINC01045766">
    <property type="protein sequence ID" value="SVB52920.1"/>
    <property type="molecule type" value="Genomic_DNA"/>
</dbReference>
<evidence type="ECO:0008006" key="2">
    <source>
        <dbReference type="Google" id="ProtNLM"/>
    </source>
</evidence>
<accession>A0A382EQA2</accession>
<dbReference type="AlphaFoldDB" id="A0A382EQA2"/>
<evidence type="ECO:0000313" key="1">
    <source>
        <dbReference type="EMBL" id="SVB52920.1"/>
    </source>
</evidence>
<dbReference type="Pfam" id="PF11383">
    <property type="entry name" value="DUF3187"/>
    <property type="match status" value="1"/>
</dbReference>
<reference evidence="1" key="1">
    <citation type="submission" date="2018-05" db="EMBL/GenBank/DDBJ databases">
        <authorList>
            <person name="Lanie J.A."/>
            <person name="Ng W.-L."/>
            <person name="Kazmierczak K.M."/>
            <person name="Andrzejewski T.M."/>
            <person name="Davidsen T.M."/>
            <person name="Wayne K.J."/>
            <person name="Tettelin H."/>
            <person name="Glass J.I."/>
            <person name="Rusch D."/>
            <person name="Podicherti R."/>
            <person name="Tsui H.-C.T."/>
            <person name="Winkler M.E."/>
        </authorList>
    </citation>
    <scope>NUCLEOTIDE SEQUENCE</scope>
</reference>
<dbReference type="InterPro" id="IPR021523">
    <property type="entry name" value="DUF3187"/>
</dbReference>
<organism evidence="1">
    <name type="scientific">marine metagenome</name>
    <dbReference type="NCBI Taxonomy" id="408172"/>
    <lineage>
        <taxon>unclassified sequences</taxon>
        <taxon>metagenomes</taxon>
        <taxon>ecological metagenomes</taxon>
    </lineage>
</organism>
<sequence length="339" mass="38591">MKKISLYQFLFCLLWNCFYVHAFTCNEPFQHRNQQPMAAIFLELTPLSACTVDAGSYQVNSILQASNTILVFPQGDLPDAQIILDHERYEQTVSFRAGLDAKTDLGLVLRYVNEGPGNMDKILFRYHKFTGLSFDTRQTHQHTGYHYRLYNHNTDQIIETTAPQRGFGDVVIGIRQQLGTPVIFNFPILWSWRFEYKKASHPELPTISSGNSDAGLGLMSSVSGTLFTHPVEFWLNIGAVRTGKTRHSVYPQKPVFLSGGSGMLAEITEKWDAAVQILSASARYEVHEKIRGLNQRQSILVFGLRHITNSHRFSMGFTEDLDYYASEDFSILLEWQYSG</sequence>
<protein>
    <recommendedName>
        <fullName evidence="2">DUF3187 family protein</fullName>
    </recommendedName>
</protein>
<proteinExistence type="predicted"/>
<gene>
    <name evidence="1" type="ORF">METZ01_LOCUS205774</name>
</gene>